<dbReference type="PANTHER" id="PTHR19375">
    <property type="entry name" value="HEAT SHOCK PROTEIN 70KDA"/>
    <property type="match status" value="1"/>
</dbReference>
<evidence type="ECO:0000313" key="4">
    <source>
        <dbReference type="EMBL" id="CAI8588875.1"/>
    </source>
</evidence>
<dbReference type="SUPFAM" id="SSF53067">
    <property type="entry name" value="Actin-like ATPase domain"/>
    <property type="match status" value="1"/>
</dbReference>
<feature type="transmembrane region" description="Helical" evidence="3">
    <location>
        <begin position="87"/>
        <end position="105"/>
    </location>
</feature>
<name>A0AAV0YRZ1_VICFA</name>
<keyword evidence="3" id="KW-0812">Transmembrane</keyword>
<organism evidence="4 5">
    <name type="scientific">Vicia faba</name>
    <name type="common">Broad bean</name>
    <name type="synonym">Faba vulgaris</name>
    <dbReference type="NCBI Taxonomy" id="3906"/>
    <lineage>
        <taxon>Eukaryota</taxon>
        <taxon>Viridiplantae</taxon>
        <taxon>Streptophyta</taxon>
        <taxon>Embryophyta</taxon>
        <taxon>Tracheophyta</taxon>
        <taxon>Spermatophyta</taxon>
        <taxon>Magnoliopsida</taxon>
        <taxon>eudicotyledons</taxon>
        <taxon>Gunneridae</taxon>
        <taxon>Pentapetalae</taxon>
        <taxon>rosids</taxon>
        <taxon>fabids</taxon>
        <taxon>Fabales</taxon>
        <taxon>Fabaceae</taxon>
        <taxon>Papilionoideae</taxon>
        <taxon>50 kb inversion clade</taxon>
        <taxon>NPAAA clade</taxon>
        <taxon>Hologalegina</taxon>
        <taxon>IRL clade</taxon>
        <taxon>Fabeae</taxon>
        <taxon>Vicia</taxon>
    </lineage>
</organism>
<reference evidence="4 5" key="1">
    <citation type="submission" date="2023-01" db="EMBL/GenBank/DDBJ databases">
        <authorList>
            <person name="Kreplak J."/>
        </authorList>
    </citation>
    <scope>NUCLEOTIDE SEQUENCE [LARGE SCALE GENOMIC DNA]</scope>
</reference>
<keyword evidence="2" id="KW-0067">ATP-binding</keyword>
<feature type="transmembrane region" description="Helical" evidence="3">
    <location>
        <begin position="125"/>
        <end position="145"/>
    </location>
</feature>
<keyword evidence="1" id="KW-0547">Nucleotide-binding</keyword>
<dbReference type="Gene3D" id="3.30.420.40">
    <property type="match status" value="1"/>
</dbReference>
<dbReference type="GO" id="GO:0140662">
    <property type="term" value="F:ATP-dependent protein folding chaperone"/>
    <property type="evidence" value="ECO:0007669"/>
    <property type="project" value="InterPro"/>
</dbReference>
<dbReference type="PROSITE" id="PS00329">
    <property type="entry name" value="HSP70_2"/>
    <property type="match status" value="1"/>
</dbReference>
<protein>
    <submittedName>
        <fullName evidence="4">Uncharacterized protein</fullName>
    </submittedName>
</protein>
<dbReference type="GO" id="GO:0005524">
    <property type="term" value="F:ATP binding"/>
    <property type="evidence" value="ECO:0007669"/>
    <property type="project" value="UniProtKB-KW"/>
</dbReference>
<dbReference type="InterPro" id="IPR043129">
    <property type="entry name" value="ATPase_NBD"/>
</dbReference>
<gene>
    <name evidence="4" type="ORF">VFH_I368320</name>
</gene>
<keyword evidence="3" id="KW-1133">Transmembrane helix</keyword>
<dbReference type="InterPro" id="IPR036291">
    <property type="entry name" value="NAD(P)-bd_dom_sf"/>
</dbReference>
<accession>A0AAV0YRZ1</accession>
<evidence type="ECO:0000256" key="1">
    <source>
        <dbReference type="ARBA" id="ARBA00022741"/>
    </source>
</evidence>
<keyword evidence="5" id="KW-1185">Reference proteome</keyword>
<dbReference type="Gene3D" id="3.40.50.720">
    <property type="entry name" value="NAD(P)-binding Rossmann-like Domain"/>
    <property type="match status" value="2"/>
</dbReference>
<dbReference type="InterPro" id="IPR013126">
    <property type="entry name" value="Hsp_70_fam"/>
</dbReference>
<dbReference type="InterPro" id="IPR018181">
    <property type="entry name" value="Heat_shock_70_CS"/>
</dbReference>
<dbReference type="Proteomes" id="UP001157006">
    <property type="component" value="Chromosome 1L"/>
</dbReference>
<evidence type="ECO:0000256" key="3">
    <source>
        <dbReference type="SAM" id="Phobius"/>
    </source>
</evidence>
<evidence type="ECO:0000313" key="5">
    <source>
        <dbReference type="Proteomes" id="UP001157006"/>
    </source>
</evidence>
<proteinExistence type="predicted"/>
<dbReference type="SUPFAM" id="SSF51735">
    <property type="entry name" value="NAD(P)-binding Rossmann-fold domains"/>
    <property type="match status" value="2"/>
</dbReference>
<dbReference type="EMBL" id="OX451736">
    <property type="protein sequence ID" value="CAI8588875.1"/>
    <property type="molecule type" value="Genomic_DNA"/>
</dbReference>
<sequence>MRVEEGECRRRILLTSTSEVYGDPLEHPQLETYWGNVNPIRVLSCYDEGKRVAETLIQVLRSGCCNPIASCSSCLLRPLCLRRNQSIVIVGFSLFIGLSVPQYFNEYLALSRHGTVHTGSTSFNNIVQVIFSSPATVAIIVAYLLDSTTSLEKCTYMLCKIDKSGCLSGKSVDNEVEEEILLGHPDYVLDRIDNIDTKVALLAPCVRRGLKVISATGDGARTDPTRIHIADLRESTNDPLSRSIDTLLLILSIELVQEFKKRDLSQRITIVYGLDKRTNCVGERNIFVFDLGGGTFDVSLLTIKDKVFQVKATAGNTHLGGEDFDNRMVNYFVEEIKRKKKLDIVGNPKALRRLRTMLI</sequence>
<dbReference type="AlphaFoldDB" id="A0AAV0YRZ1"/>
<evidence type="ECO:0000256" key="2">
    <source>
        <dbReference type="ARBA" id="ARBA00022840"/>
    </source>
</evidence>
<dbReference type="Pfam" id="PF00012">
    <property type="entry name" value="HSP70"/>
    <property type="match status" value="1"/>
</dbReference>
<keyword evidence="3" id="KW-0472">Membrane</keyword>